<evidence type="ECO:0000313" key="12">
    <source>
        <dbReference type="Proteomes" id="UP000010319"/>
    </source>
</evidence>
<dbReference type="InterPro" id="IPR017871">
    <property type="entry name" value="ABC_transporter-like_CS"/>
</dbReference>
<dbReference type="GO" id="GO:0005524">
    <property type="term" value="F:ATP binding"/>
    <property type="evidence" value="ECO:0007669"/>
    <property type="project" value="UniProtKB-KW"/>
</dbReference>
<keyword evidence="6" id="KW-0547">Nucleotide-binding</keyword>
<dbReference type="PROSITE" id="PS50893">
    <property type="entry name" value="ABC_TRANSPORTER_2"/>
    <property type="match status" value="2"/>
</dbReference>
<dbReference type="InterPro" id="IPR027417">
    <property type="entry name" value="P-loop_NTPase"/>
</dbReference>
<dbReference type="CDD" id="cd03216">
    <property type="entry name" value="ABC_Carb_Monos_I"/>
    <property type="match status" value="1"/>
</dbReference>
<sequence>MAHWGQAAACPNSPRHSEGSATQLYKEAIMSALHSALQAELEAGQSPYLAFCGIGKSFPGVQALDDISFTCQAGQIHALMGENGAGKSTLLKILSGNYRPTQGEIHIKGQAVNFTNTTEALDAGVAIIYQELHLVPEMTVAENIYLGQLPTKMGMVDRKLLRYESSLQLAHLGLEIDPDTPLKYLSIGQWQMVEIAKALARNAKIIAFDEPTSSLSAREIEQLFRVIRELRAEGRVILYVSHRMEEIFALSDAITVFKDGRYVRTFDDMSQVNNDSLVQAMVGRNLGDIYGYQPRELGPERLTLQAVKAIGVKTPITLSVHQGEIVGLFGLVGAGRSELLKGVFGGTTLTSGQILLDGKPLKIRSPIDAITAGIMLCPEDRKADGIIPVHSVQDNINISARRKTVTAGCLINNRWERENAALRIESLNIKTPGAQQLIMNLSGGNQQKAILGRWLSEDMKVILLDEPTRGIDVGAKHEIYNVIYQLAKQGIAVLFASSDLPEVLGLADRIVVMREGAISGELDHGYATEEQALSLAMLRTPNIATDAAPAVA</sequence>
<proteinExistence type="predicted"/>
<keyword evidence="7 11" id="KW-0067">ATP-binding</keyword>
<dbReference type="PANTHER" id="PTHR43790">
    <property type="entry name" value="CARBOHYDRATE TRANSPORT ATP-BINDING PROTEIN MG119-RELATED"/>
    <property type="match status" value="1"/>
</dbReference>
<dbReference type="InterPro" id="IPR003593">
    <property type="entry name" value="AAA+_ATPase"/>
</dbReference>
<reference evidence="11" key="1">
    <citation type="submission" date="2008-12" db="EMBL/GenBank/DDBJ databases">
        <title>Annotation of the Yersinia bercovieri ATCC 43970 genome.</title>
        <authorList>
            <person name="Read T.D."/>
            <person name="Akmal A."/>
            <person name="Bishop-Lilly K."/>
            <person name="Chen P.E."/>
            <person name="Cook C."/>
            <person name="Kiley M.P."/>
            <person name="Lentz S."/>
            <person name="Mateczun A."/>
            <person name="Nagarajan N."/>
            <person name="Nolan N."/>
            <person name="Osborne B.I."/>
            <person name="Pop M."/>
            <person name="Sozhamannan S."/>
            <person name="Stewart A.C."/>
            <person name="Sulakvelidze A."/>
            <person name="Thomason B."/>
            <person name="Willner K."/>
            <person name="Zwick M.E."/>
        </authorList>
    </citation>
    <scope>NUCLEOTIDE SEQUENCE [LARGE SCALE GENOMIC DNA]</scope>
    <source>
        <strain evidence="11">ATCC 43970</strain>
    </source>
</reference>
<feature type="domain" description="ABC transporter" evidence="10">
    <location>
        <begin position="49"/>
        <end position="284"/>
    </location>
</feature>
<protein>
    <submittedName>
        <fullName evidence="11">Arabinose import ATP-binding protein araG 2</fullName>
    </submittedName>
</protein>
<accession>A0ABP2DYW0</accession>
<feature type="domain" description="ABC transporter" evidence="10">
    <location>
        <begin position="297"/>
        <end position="540"/>
    </location>
</feature>
<keyword evidence="8" id="KW-1278">Translocase</keyword>
<evidence type="ECO:0000256" key="2">
    <source>
        <dbReference type="ARBA" id="ARBA00022475"/>
    </source>
</evidence>
<dbReference type="InterPro" id="IPR050107">
    <property type="entry name" value="ABC_carbohydrate_import_ATPase"/>
</dbReference>
<evidence type="ECO:0000256" key="8">
    <source>
        <dbReference type="ARBA" id="ARBA00022967"/>
    </source>
</evidence>
<keyword evidence="2" id="KW-1003">Cell membrane</keyword>
<keyword evidence="3" id="KW-0997">Cell inner membrane</keyword>
<evidence type="ECO:0000256" key="9">
    <source>
        <dbReference type="ARBA" id="ARBA00023136"/>
    </source>
</evidence>
<dbReference type="CDD" id="cd03215">
    <property type="entry name" value="ABC_Carb_Monos_II"/>
    <property type="match status" value="1"/>
</dbReference>
<evidence type="ECO:0000256" key="7">
    <source>
        <dbReference type="ARBA" id="ARBA00022840"/>
    </source>
</evidence>
<evidence type="ECO:0000256" key="4">
    <source>
        <dbReference type="ARBA" id="ARBA00022597"/>
    </source>
</evidence>
<gene>
    <name evidence="11" type="ORF">yberc0001_21130</name>
</gene>
<name>A0ABP2DYW0_YERBE</name>
<evidence type="ECO:0000313" key="11">
    <source>
        <dbReference type="EMBL" id="EEQ05523.1"/>
    </source>
</evidence>
<dbReference type="EMBL" id="AALC02000053">
    <property type="protein sequence ID" value="EEQ05523.1"/>
    <property type="molecule type" value="Genomic_DNA"/>
</dbReference>
<organism evidence="11 12">
    <name type="scientific">Yersinia bercovieri ATCC 43970</name>
    <dbReference type="NCBI Taxonomy" id="349968"/>
    <lineage>
        <taxon>Bacteria</taxon>
        <taxon>Pseudomonadati</taxon>
        <taxon>Pseudomonadota</taxon>
        <taxon>Gammaproteobacteria</taxon>
        <taxon>Enterobacterales</taxon>
        <taxon>Yersiniaceae</taxon>
        <taxon>Yersinia</taxon>
    </lineage>
</organism>
<evidence type="ECO:0000256" key="1">
    <source>
        <dbReference type="ARBA" id="ARBA00022448"/>
    </source>
</evidence>
<evidence type="ECO:0000259" key="10">
    <source>
        <dbReference type="PROSITE" id="PS50893"/>
    </source>
</evidence>
<evidence type="ECO:0000256" key="3">
    <source>
        <dbReference type="ARBA" id="ARBA00022519"/>
    </source>
</evidence>
<dbReference type="Proteomes" id="UP000010319">
    <property type="component" value="Unassembled WGS sequence"/>
</dbReference>
<evidence type="ECO:0000256" key="5">
    <source>
        <dbReference type="ARBA" id="ARBA00022737"/>
    </source>
</evidence>
<dbReference type="Pfam" id="PF00005">
    <property type="entry name" value="ABC_tran"/>
    <property type="match status" value="2"/>
</dbReference>
<keyword evidence="4" id="KW-0762">Sugar transport</keyword>
<dbReference type="SUPFAM" id="SSF52540">
    <property type="entry name" value="P-loop containing nucleoside triphosphate hydrolases"/>
    <property type="match status" value="2"/>
</dbReference>
<dbReference type="PROSITE" id="PS00211">
    <property type="entry name" value="ABC_TRANSPORTER_1"/>
    <property type="match status" value="1"/>
</dbReference>
<keyword evidence="9" id="KW-0472">Membrane</keyword>
<evidence type="ECO:0000256" key="6">
    <source>
        <dbReference type="ARBA" id="ARBA00022741"/>
    </source>
</evidence>
<dbReference type="NCBIfam" id="NF008442">
    <property type="entry name" value="PRK11288.1"/>
    <property type="match status" value="1"/>
</dbReference>
<comment type="caution">
    <text evidence="11">The sequence shown here is derived from an EMBL/GenBank/DDBJ whole genome shotgun (WGS) entry which is preliminary data.</text>
</comment>
<keyword evidence="5" id="KW-0677">Repeat</keyword>
<keyword evidence="12" id="KW-1185">Reference proteome</keyword>
<dbReference type="InterPro" id="IPR003439">
    <property type="entry name" value="ABC_transporter-like_ATP-bd"/>
</dbReference>
<keyword evidence="1" id="KW-0813">Transport</keyword>
<dbReference type="SMART" id="SM00382">
    <property type="entry name" value="AAA"/>
    <property type="match status" value="2"/>
</dbReference>
<dbReference type="PANTHER" id="PTHR43790:SF6">
    <property type="entry name" value="ARABINOSE IMPORT ATP-BINDING PROTEIN ARAG"/>
    <property type="match status" value="1"/>
</dbReference>
<dbReference type="Gene3D" id="3.40.50.300">
    <property type="entry name" value="P-loop containing nucleotide triphosphate hydrolases"/>
    <property type="match status" value="2"/>
</dbReference>